<dbReference type="EMBL" id="BSPO01000003">
    <property type="protein sequence ID" value="GLS84700.1"/>
    <property type="molecule type" value="Genomic_DNA"/>
</dbReference>
<keyword evidence="1" id="KW-0175">Coiled coil</keyword>
<comment type="caution">
    <text evidence="2">The sequence shown here is derived from an EMBL/GenBank/DDBJ whole genome shotgun (WGS) entry which is preliminary data.</text>
</comment>
<dbReference type="PIRSF" id="PIRSF028200">
    <property type="entry name" value="UCP028200"/>
    <property type="match status" value="1"/>
</dbReference>
<dbReference type="PROSITE" id="PS51257">
    <property type="entry name" value="PROKAR_LIPOPROTEIN"/>
    <property type="match status" value="1"/>
</dbReference>
<dbReference type="RefSeq" id="WP_095500324.1">
    <property type="nucleotide sequence ID" value="NZ_BSPO01000003.1"/>
</dbReference>
<dbReference type="AlphaFoldDB" id="A0AA37TYL7"/>
<evidence type="ECO:0008006" key="4">
    <source>
        <dbReference type="Google" id="ProtNLM"/>
    </source>
</evidence>
<dbReference type="Pfam" id="PF19795">
    <property type="entry name" value="DUF6279"/>
    <property type="match status" value="1"/>
</dbReference>
<proteinExistence type="predicted"/>
<evidence type="ECO:0000313" key="2">
    <source>
        <dbReference type="EMBL" id="GLS84700.1"/>
    </source>
</evidence>
<reference evidence="2 3" key="1">
    <citation type="journal article" date="2014" name="Int. J. Syst. Evol. Microbiol.">
        <title>Complete genome sequence of Corynebacterium casei LMG S-19264T (=DSM 44701T), isolated from a smear-ripened cheese.</title>
        <authorList>
            <consortium name="US DOE Joint Genome Institute (JGI-PGF)"/>
            <person name="Walter F."/>
            <person name="Albersmeier A."/>
            <person name="Kalinowski J."/>
            <person name="Ruckert C."/>
        </authorList>
    </citation>
    <scope>NUCLEOTIDE SEQUENCE [LARGE SCALE GENOMIC DNA]</scope>
    <source>
        <strain evidence="2 3">NBRC 112785</strain>
    </source>
</reference>
<dbReference type="Proteomes" id="UP001157439">
    <property type="component" value="Unassembled WGS sequence"/>
</dbReference>
<name>A0AA37TYL7_9GAMM</name>
<gene>
    <name evidence="2" type="ORF">GCM10007894_26770</name>
</gene>
<sequence>MKKPWLLLLTVLMIGGCSSVKMGYYFADWAIGWKLSDYVKLNKEQKAELNQEIETFLAWHKQTEMAQYADQLARLSSDIAADSVTQEQIQAHFDELGGHWKASLAHITPALVRLMPSLSDKQVSELLENIREESAERAEERAEQTDEERLEANQKRWKKNLKKYLGSVSSEQQILIDEYLSKRLRTFDLWNRYQEAWYQEFEHVLAQRNQPEFANELKQLLENPESLRSPELQQNLTQNRQHLLAFMQQLHQSLSAKQKAKLLKRVDKLQRDVADLASD</sequence>
<keyword evidence="3" id="KW-1185">Reference proteome</keyword>
<evidence type="ECO:0000256" key="1">
    <source>
        <dbReference type="SAM" id="Coils"/>
    </source>
</evidence>
<feature type="coiled-coil region" evidence="1">
    <location>
        <begin position="123"/>
        <end position="155"/>
    </location>
</feature>
<accession>A0AA37TYL7</accession>
<dbReference type="InterPro" id="IPR016875">
    <property type="entry name" value="UCP028200"/>
</dbReference>
<protein>
    <recommendedName>
        <fullName evidence="4">Lipoprotein</fullName>
    </recommendedName>
</protein>
<evidence type="ECO:0000313" key="3">
    <source>
        <dbReference type="Proteomes" id="UP001157439"/>
    </source>
</evidence>
<organism evidence="2 3">
    <name type="scientific">Paraferrimonas haliotis</name>
    <dbReference type="NCBI Taxonomy" id="2013866"/>
    <lineage>
        <taxon>Bacteria</taxon>
        <taxon>Pseudomonadati</taxon>
        <taxon>Pseudomonadota</taxon>
        <taxon>Gammaproteobacteria</taxon>
        <taxon>Alteromonadales</taxon>
        <taxon>Ferrimonadaceae</taxon>
        <taxon>Paraferrimonas</taxon>
    </lineage>
</organism>